<dbReference type="Pfam" id="PF00106">
    <property type="entry name" value="adh_short"/>
    <property type="match status" value="1"/>
</dbReference>
<evidence type="ECO:0000313" key="4">
    <source>
        <dbReference type="EMBL" id="MFC5024328.1"/>
    </source>
</evidence>
<comment type="similarity">
    <text evidence="1">Belongs to the short-chain dehydrogenases/reductases (SDR) family.</text>
</comment>
<dbReference type="CDD" id="cd05233">
    <property type="entry name" value="SDR_c"/>
    <property type="match status" value="1"/>
</dbReference>
<evidence type="ECO:0000256" key="1">
    <source>
        <dbReference type="ARBA" id="ARBA00006484"/>
    </source>
</evidence>
<evidence type="ECO:0000313" key="5">
    <source>
        <dbReference type="Proteomes" id="UP001595829"/>
    </source>
</evidence>
<dbReference type="Gene3D" id="3.40.50.720">
    <property type="entry name" value="NAD(P)-binding Rossmann-like Domain"/>
    <property type="match status" value="1"/>
</dbReference>
<dbReference type="SUPFAM" id="SSF51735">
    <property type="entry name" value="NAD(P)-binding Rossmann-fold domains"/>
    <property type="match status" value="1"/>
</dbReference>
<protein>
    <submittedName>
        <fullName evidence="4">SDR family oxidoreductase</fullName>
        <ecNumber evidence="4">1.-.-.-</ecNumber>
    </submittedName>
</protein>
<dbReference type="InterPro" id="IPR002347">
    <property type="entry name" value="SDR_fam"/>
</dbReference>
<comment type="caution">
    <text evidence="4">The sequence shown here is derived from an EMBL/GenBank/DDBJ whole genome shotgun (WGS) entry which is preliminary data.</text>
</comment>
<dbReference type="Proteomes" id="UP001595829">
    <property type="component" value="Unassembled WGS sequence"/>
</dbReference>
<sequence>MSHASVTSPVALITGGSSGIGAAAARQLLGLGHRVAVTGRDAGRLRRFAESVGEPARLLTLPGDAADHVAVAEAVDATVKEFGRLDTVVANAGYATHDTVADGDPSLWRDMVLTNVLGPALLINAALPALQESRGRIVLVGSVAGFVHSPGNFYGATKWAVTGLAENTRRLVTADGVGVTLIAPGRTETPFWEGMGGLPDGHLLTPEQIAEAIVWAIGQPAGVDVNDVVIRPIGQPL</sequence>
<keyword evidence="5" id="KW-1185">Reference proteome</keyword>
<dbReference type="PRINTS" id="PR00081">
    <property type="entry name" value="GDHRDH"/>
</dbReference>
<reference evidence="5" key="1">
    <citation type="journal article" date="2019" name="Int. J. Syst. Evol. Microbiol.">
        <title>The Global Catalogue of Microorganisms (GCM) 10K type strain sequencing project: providing services to taxonomists for standard genome sequencing and annotation.</title>
        <authorList>
            <consortium name="The Broad Institute Genomics Platform"/>
            <consortium name="The Broad Institute Genome Sequencing Center for Infectious Disease"/>
            <person name="Wu L."/>
            <person name="Ma J."/>
        </authorList>
    </citation>
    <scope>NUCLEOTIDE SEQUENCE [LARGE SCALE GENOMIC DNA]</scope>
    <source>
        <strain evidence="5">CGMCC 4.1648</strain>
    </source>
</reference>
<dbReference type="GO" id="GO:0016491">
    <property type="term" value="F:oxidoreductase activity"/>
    <property type="evidence" value="ECO:0007669"/>
    <property type="project" value="UniProtKB-KW"/>
</dbReference>
<proteinExistence type="inferred from homology"/>
<dbReference type="InterPro" id="IPR036291">
    <property type="entry name" value="NAD(P)-bd_dom_sf"/>
</dbReference>
<dbReference type="EMBL" id="JBHSJD010000014">
    <property type="protein sequence ID" value="MFC5024328.1"/>
    <property type="molecule type" value="Genomic_DNA"/>
</dbReference>
<evidence type="ECO:0000256" key="3">
    <source>
        <dbReference type="ARBA" id="ARBA00023002"/>
    </source>
</evidence>
<accession>A0ABV9XJN2</accession>
<name>A0ABV9XJN2_9ACTN</name>
<dbReference type="RefSeq" id="WP_345686467.1">
    <property type="nucleotide sequence ID" value="NZ_BAABIT010000001.1"/>
</dbReference>
<organism evidence="4 5">
    <name type="scientific">Streptomyces coeruleoprunus</name>
    <dbReference type="NCBI Taxonomy" id="285563"/>
    <lineage>
        <taxon>Bacteria</taxon>
        <taxon>Bacillati</taxon>
        <taxon>Actinomycetota</taxon>
        <taxon>Actinomycetes</taxon>
        <taxon>Kitasatosporales</taxon>
        <taxon>Streptomycetaceae</taxon>
        <taxon>Streptomyces</taxon>
    </lineage>
</organism>
<evidence type="ECO:0000256" key="2">
    <source>
        <dbReference type="ARBA" id="ARBA00022857"/>
    </source>
</evidence>
<gene>
    <name evidence="4" type="ORF">ACFPM3_19560</name>
</gene>
<dbReference type="PANTHER" id="PTHR43391:SF14">
    <property type="entry name" value="DEHYDROGENASE_REDUCTASE SDR FAMILY PROTEIN 7-LIKE"/>
    <property type="match status" value="1"/>
</dbReference>
<dbReference type="PANTHER" id="PTHR43391">
    <property type="entry name" value="RETINOL DEHYDROGENASE-RELATED"/>
    <property type="match status" value="1"/>
</dbReference>
<keyword evidence="3 4" id="KW-0560">Oxidoreductase</keyword>
<keyword evidence="2" id="KW-0521">NADP</keyword>
<dbReference type="EC" id="1.-.-.-" evidence="4"/>